<organism evidence="2 3">
    <name type="scientific">Macrophomina phaseolina</name>
    <dbReference type="NCBI Taxonomy" id="35725"/>
    <lineage>
        <taxon>Eukaryota</taxon>
        <taxon>Fungi</taxon>
        <taxon>Dikarya</taxon>
        <taxon>Ascomycota</taxon>
        <taxon>Pezizomycotina</taxon>
        <taxon>Dothideomycetes</taxon>
        <taxon>Dothideomycetes incertae sedis</taxon>
        <taxon>Botryosphaeriales</taxon>
        <taxon>Botryosphaeriaceae</taxon>
        <taxon>Macrophomina</taxon>
    </lineage>
</organism>
<protein>
    <submittedName>
        <fullName evidence="2">Hemerythrin HHE cation binding domain-containing protein</fullName>
    </submittedName>
</protein>
<reference evidence="2 3" key="1">
    <citation type="journal article" date="2021" name="Nat. Commun.">
        <title>Genetic determinants of endophytism in the Arabidopsis root mycobiome.</title>
        <authorList>
            <person name="Mesny F."/>
            <person name="Miyauchi S."/>
            <person name="Thiergart T."/>
            <person name="Pickel B."/>
            <person name="Atanasova L."/>
            <person name="Karlsson M."/>
            <person name="Huettel B."/>
            <person name="Barry K.W."/>
            <person name="Haridas S."/>
            <person name="Chen C."/>
            <person name="Bauer D."/>
            <person name="Andreopoulos W."/>
            <person name="Pangilinan J."/>
            <person name="LaButti K."/>
            <person name="Riley R."/>
            <person name="Lipzen A."/>
            <person name="Clum A."/>
            <person name="Drula E."/>
            <person name="Henrissat B."/>
            <person name="Kohler A."/>
            <person name="Grigoriev I.V."/>
            <person name="Martin F.M."/>
            <person name="Hacquard S."/>
        </authorList>
    </citation>
    <scope>NUCLEOTIDE SEQUENCE [LARGE SCALE GENOMIC DNA]</scope>
    <source>
        <strain evidence="2 3">MPI-SDFR-AT-0080</strain>
    </source>
</reference>
<keyword evidence="3" id="KW-1185">Reference proteome</keyword>
<dbReference type="PANTHER" id="PTHR35585">
    <property type="entry name" value="HHE DOMAIN PROTEIN (AFU_ORTHOLOGUE AFUA_4G00730)"/>
    <property type="match status" value="1"/>
</dbReference>
<evidence type="ECO:0000313" key="2">
    <source>
        <dbReference type="EMBL" id="KAH7063729.1"/>
    </source>
</evidence>
<dbReference type="InterPro" id="IPR012312">
    <property type="entry name" value="Hemerythrin-like"/>
</dbReference>
<dbReference type="Gene3D" id="1.20.120.520">
    <property type="entry name" value="nmb1532 protein domain like"/>
    <property type="match status" value="1"/>
</dbReference>
<dbReference type="Proteomes" id="UP000774617">
    <property type="component" value="Unassembled WGS sequence"/>
</dbReference>
<proteinExistence type="predicted"/>
<feature type="domain" description="Hemerythrin-like" evidence="1">
    <location>
        <begin position="50"/>
        <end position="160"/>
    </location>
</feature>
<dbReference type="Pfam" id="PF01814">
    <property type="entry name" value="Hemerythrin"/>
    <property type="match status" value="1"/>
</dbReference>
<evidence type="ECO:0000259" key="1">
    <source>
        <dbReference type="Pfam" id="PF01814"/>
    </source>
</evidence>
<dbReference type="PANTHER" id="PTHR35585:SF1">
    <property type="entry name" value="HHE DOMAIN PROTEIN (AFU_ORTHOLOGUE AFUA_4G00730)"/>
    <property type="match status" value="1"/>
</dbReference>
<dbReference type="EMBL" id="JAGTJR010000002">
    <property type="protein sequence ID" value="KAH7063729.1"/>
    <property type="molecule type" value="Genomic_DNA"/>
</dbReference>
<sequence>MLASRPPTILLRQLRPFVSSSAPRPASLRVLKSSAPRHFSASAISMMRVSELIKHDHRELEEAYKKILSSPDYDDKKRWQNQFTWELARHSIGEELVVYPAMEKHLPNGTEMADKDRKEHLAVKEKLYKFQGLKAEDPDFEPTLKSLWDDLGQHIKEEEESDLVALEDALEESTSEGLAKSFGRTKKFIPTRSHPSAPDKPPFETVAGLLAAPLDHLQDLFRKFPKESESTMPP</sequence>
<name>A0ABQ8GT98_9PEZI</name>
<evidence type="ECO:0000313" key="3">
    <source>
        <dbReference type="Proteomes" id="UP000774617"/>
    </source>
</evidence>
<comment type="caution">
    <text evidence="2">The sequence shown here is derived from an EMBL/GenBank/DDBJ whole genome shotgun (WGS) entry which is preliminary data.</text>
</comment>
<accession>A0ABQ8GT98</accession>
<gene>
    <name evidence="2" type="ORF">B0J12DRAFT_643846</name>
</gene>